<organism evidence="1 2">
    <name type="scientific">Phycomyces blakesleeanus</name>
    <dbReference type="NCBI Taxonomy" id="4837"/>
    <lineage>
        <taxon>Eukaryota</taxon>
        <taxon>Fungi</taxon>
        <taxon>Fungi incertae sedis</taxon>
        <taxon>Mucoromycota</taxon>
        <taxon>Mucoromycotina</taxon>
        <taxon>Mucoromycetes</taxon>
        <taxon>Mucorales</taxon>
        <taxon>Phycomycetaceae</taxon>
        <taxon>Phycomyces</taxon>
    </lineage>
</organism>
<accession>A0ABR3ASV0</accession>
<evidence type="ECO:0000313" key="1">
    <source>
        <dbReference type="EMBL" id="KAL0079841.1"/>
    </source>
</evidence>
<evidence type="ECO:0008006" key="3">
    <source>
        <dbReference type="Google" id="ProtNLM"/>
    </source>
</evidence>
<evidence type="ECO:0000313" key="2">
    <source>
        <dbReference type="Proteomes" id="UP001448207"/>
    </source>
</evidence>
<gene>
    <name evidence="1" type="ORF">J3Q64DRAFT_1761484</name>
</gene>
<comment type="caution">
    <text evidence="1">The sequence shown here is derived from an EMBL/GenBank/DDBJ whole genome shotgun (WGS) entry which is preliminary data.</text>
</comment>
<protein>
    <recommendedName>
        <fullName evidence="3">Transmembrane protein</fullName>
    </recommendedName>
</protein>
<name>A0ABR3ASV0_PHYBL</name>
<keyword evidence="2" id="KW-1185">Reference proteome</keyword>
<reference evidence="1 2" key="1">
    <citation type="submission" date="2024-04" db="EMBL/GenBank/DDBJ databases">
        <title>Symmetric and asymmetric DNA N6-adenine methylation regulates different biological responses in Mucorales.</title>
        <authorList>
            <consortium name="Lawrence Berkeley National Laboratory"/>
            <person name="Lax C."/>
            <person name="Mondo S.J."/>
            <person name="Osorio-Concepcion M."/>
            <person name="Muszewska A."/>
            <person name="Corrochano-Luque M."/>
            <person name="Gutierrez G."/>
            <person name="Riley R."/>
            <person name="Lipzen A."/>
            <person name="Guo J."/>
            <person name="Hundley H."/>
            <person name="Amirebrahimi M."/>
            <person name="Ng V."/>
            <person name="Lorenzo-Gutierrez D."/>
            <person name="Binder U."/>
            <person name="Yang J."/>
            <person name="Song Y."/>
            <person name="Canovas D."/>
            <person name="Navarro E."/>
            <person name="Freitag M."/>
            <person name="Gabaldon T."/>
            <person name="Grigoriev I.V."/>
            <person name="Corrochano L.M."/>
            <person name="Nicolas F.E."/>
            <person name="Garre V."/>
        </authorList>
    </citation>
    <scope>NUCLEOTIDE SEQUENCE [LARGE SCALE GENOMIC DNA]</scope>
    <source>
        <strain evidence="1 2">L51</strain>
    </source>
</reference>
<dbReference type="EMBL" id="JBCLYO010000021">
    <property type="protein sequence ID" value="KAL0079841.1"/>
    <property type="molecule type" value="Genomic_DNA"/>
</dbReference>
<proteinExistence type="predicted"/>
<dbReference type="Proteomes" id="UP001448207">
    <property type="component" value="Unassembled WGS sequence"/>
</dbReference>
<sequence>MRVWKRQKERKREYVCKHNESPVSFRKTLFLLPLLFFFFPSFRPSVCLATCLATCLAGWLAAFGLLSSSILIF</sequence>